<evidence type="ECO:0000313" key="1">
    <source>
        <dbReference type="EMBL" id="PWZ27640.1"/>
    </source>
</evidence>
<gene>
    <name evidence="1" type="ORF">Zm00014a_020323</name>
</gene>
<dbReference type="EMBL" id="NCVQ01000005">
    <property type="protein sequence ID" value="PWZ27640.1"/>
    <property type="molecule type" value="Genomic_DNA"/>
</dbReference>
<accession>A0A3L6F3S6</accession>
<proteinExistence type="predicted"/>
<organism evidence="1 2">
    <name type="scientific">Zea mays</name>
    <name type="common">Maize</name>
    <dbReference type="NCBI Taxonomy" id="4577"/>
    <lineage>
        <taxon>Eukaryota</taxon>
        <taxon>Viridiplantae</taxon>
        <taxon>Streptophyta</taxon>
        <taxon>Embryophyta</taxon>
        <taxon>Tracheophyta</taxon>
        <taxon>Spermatophyta</taxon>
        <taxon>Magnoliopsida</taxon>
        <taxon>Liliopsida</taxon>
        <taxon>Poales</taxon>
        <taxon>Poaceae</taxon>
        <taxon>PACMAD clade</taxon>
        <taxon>Panicoideae</taxon>
        <taxon>Andropogonodae</taxon>
        <taxon>Andropogoneae</taxon>
        <taxon>Tripsacinae</taxon>
        <taxon>Zea</taxon>
    </lineage>
</organism>
<reference evidence="1 2" key="1">
    <citation type="journal article" date="2018" name="Nat. Genet.">
        <title>Extensive intraspecific gene order and gene structural variations between Mo17 and other maize genomes.</title>
        <authorList>
            <person name="Sun S."/>
            <person name="Zhou Y."/>
            <person name="Chen J."/>
            <person name="Shi J."/>
            <person name="Zhao H."/>
            <person name="Zhao H."/>
            <person name="Song W."/>
            <person name="Zhang M."/>
            <person name="Cui Y."/>
            <person name="Dong X."/>
            <person name="Liu H."/>
            <person name="Ma X."/>
            <person name="Jiao Y."/>
            <person name="Wang B."/>
            <person name="Wei X."/>
            <person name="Stein J.C."/>
            <person name="Glaubitz J.C."/>
            <person name="Lu F."/>
            <person name="Yu G."/>
            <person name="Liang C."/>
            <person name="Fengler K."/>
            <person name="Li B."/>
            <person name="Rafalski A."/>
            <person name="Schnable P.S."/>
            <person name="Ware D.H."/>
            <person name="Buckler E.S."/>
            <person name="Lai J."/>
        </authorList>
    </citation>
    <scope>NUCLEOTIDE SEQUENCE [LARGE SCALE GENOMIC DNA]</scope>
    <source>
        <strain evidence="2">cv. Missouri 17</strain>
        <tissue evidence="1">Seedling</tissue>
    </source>
</reference>
<sequence>MSLHTRPIYLEKKTPSPSPLPVTGMEFLPYLTPTGIGDPTRFPYLTCTT</sequence>
<protein>
    <submittedName>
        <fullName evidence="1">Uncharacterized protein</fullName>
    </submittedName>
</protein>
<dbReference type="Proteomes" id="UP000251960">
    <property type="component" value="Chromosome 4"/>
</dbReference>
<evidence type="ECO:0000313" key="2">
    <source>
        <dbReference type="Proteomes" id="UP000251960"/>
    </source>
</evidence>
<comment type="caution">
    <text evidence="1">The sequence shown here is derived from an EMBL/GenBank/DDBJ whole genome shotgun (WGS) entry which is preliminary data.</text>
</comment>
<dbReference type="AlphaFoldDB" id="A0A3L6F3S6"/>
<name>A0A3L6F3S6_MAIZE</name>